<dbReference type="RefSeq" id="WP_271434603.1">
    <property type="nucleotide sequence ID" value="NZ_CP073355.1"/>
</dbReference>
<evidence type="ECO:0000259" key="3">
    <source>
        <dbReference type="PROSITE" id="PS50801"/>
    </source>
</evidence>
<dbReference type="NCBIfam" id="TIGR00377">
    <property type="entry name" value="ant_ant_sig"/>
    <property type="match status" value="1"/>
</dbReference>
<dbReference type="EMBL" id="CP073355">
    <property type="protein sequence ID" value="URA09474.1"/>
    <property type="molecule type" value="Genomic_DNA"/>
</dbReference>
<accession>A0AAX3BBT9</accession>
<dbReference type="PROSITE" id="PS50801">
    <property type="entry name" value="STAS"/>
    <property type="match status" value="1"/>
</dbReference>
<reference evidence="4" key="1">
    <citation type="submission" date="2021-04" db="EMBL/GenBank/DDBJ databases">
        <authorList>
            <person name="Postec A."/>
        </authorList>
    </citation>
    <scope>NUCLEOTIDE SEQUENCE</scope>
    <source>
        <strain evidence="4">F1F22</strain>
    </source>
</reference>
<evidence type="ECO:0000256" key="1">
    <source>
        <dbReference type="ARBA" id="ARBA00009013"/>
    </source>
</evidence>
<dbReference type="PANTHER" id="PTHR33495">
    <property type="entry name" value="ANTI-SIGMA FACTOR ANTAGONIST TM_1081-RELATED-RELATED"/>
    <property type="match status" value="1"/>
</dbReference>
<keyword evidence="5" id="KW-1185">Reference proteome</keyword>
<dbReference type="CDD" id="cd07043">
    <property type="entry name" value="STAS_anti-anti-sigma_factors"/>
    <property type="match status" value="1"/>
</dbReference>
<proteinExistence type="inferred from homology"/>
<evidence type="ECO:0000256" key="2">
    <source>
        <dbReference type="RuleBase" id="RU003749"/>
    </source>
</evidence>
<dbReference type="SUPFAM" id="SSF52091">
    <property type="entry name" value="SpoIIaa-like"/>
    <property type="match status" value="1"/>
</dbReference>
<dbReference type="KEGG" id="taqu:KDW03_08225"/>
<dbReference type="Proteomes" id="UP001056539">
    <property type="component" value="Chromosome"/>
</dbReference>
<sequence length="111" mass="12556">MQIGVEQKGKAMIIRVWGDLDLYHAGELRKTLDNIFNNGIYHLIFNIEKMPYIDSSGIGVLVYAKTTVTKKGGKMSLVNPQETILKVLDISRLRAFFEVYSSEDEALQKCS</sequence>
<organism evidence="4 5">
    <name type="scientific">Thermospira aquatica</name>
    <dbReference type="NCBI Taxonomy" id="2828656"/>
    <lineage>
        <taxon>Bacteria</taxon>
        <taxon>Pseudomonadati</taxon>
        <taxon>Spirochaetota</taxon>
        <taxon>Spirochaetia</taxon>
        <taxon>Brevinematales</taxon>
        <taxon>Thermospiraceae</taxon>
        <taxon>Thermospira</taxon>
    </lineage>
</organism>
<dbReference type="GO" id="GO:0043856">
    <property type="term" value="F:anti-sigma factor antagonist activity"/>
    <property type="evidence" value="ECO:0007669"/>
    <property type="project" value="InterPro"/>
</dbReference>
<dbReference type="Pfam" id="PF01740">
    <property type="entry name" value="STAS"/>
    <property type="match status" value="1"/>
</dbReference>
<dbReference type="InterPro" id="IPR003658">
    <property type="entry name" value="Anti-sigma_ant"/>
</dbReference>
<feature type="domain" description="STAS" evidence="3">
    <location>
        <begin position="1"/>
        <end position="110"/>
    </location>
</feature>
<comment type="similarity">
    <text evidence="1 2">Belongs to the anti-sigma-factor antagonist family.</text>
</comment>
<dbReference type="InterPro" id="IPR036513">
    <property type="entry name" value="STAS_dom_sf"/>
</dbReference>
<protein>
    <recommendedName>
        <fullName evidence="2">Anti-sigma factor antagonist</fullName>
    </recommendedName>
</protein>
<evidence type="ECO:0000313" key="5">
    <source>
        <dbReference type="Proteomes" id="UP001056539"/>
    </source>
</evidence>
<gene>
    <name evidence="4" type="ORF">KDW03_08225</name>
</gene>
<dbReference type="Gene3D" id="3.30.750.24">
    <property type="entry name" value="STAS domain"/>
    <property type="match status" value="1"/>
</dbReference>
<dbReference type="AlphaFoldDB" id="A0AAX3BBT9"/>
<evidence type="ECO:0000313" key="4">
    <source>
        <dbReference type="EMBL" id="URA09474.1"/>
    </source>
</evidence>
<dbReference type="InterPro" id="IPR002645">
    <property type="entry name" value="STAS_dom"/>
</dbReference>
<reference evidence="4" key="2">
    <citation type="submission" date="2022-06" db="EMBL/GenBank/DDBJ databases">
        <title>Thermospira aquatica gen. nov., sp. nov.</title>
        <authorList>
            <person name="Ben Ali Gam Z."/>
            <person name="Labat M."/>
        </authorList>
    </citation>
    <scope>NUCLEOTIDE SEQUENCE</scope>
    <source>
        <strain evidence="4">F1F22</strain>
    </source>
</reference>
<name>A0AAX3BBT9_9SPIR</name>